<dbReference type="Proteomes" id="UP000324104">
    <property type="component" value="Unassembled WGS sequence"/>
</dbReference>
<comment type="caution">
    <text evidence="6">The sequence shown here is derived from an EMBL/GenBank/DDBJ whole genome shotgun (WGS) entry which is preliminary data.</text>
</comment>
<keyword evidence="4" id="KW-0694">RNA-binding</keyword>
<organism evidence="6 7">
    <name type="scientific">Natrialba swarupiae</name>
    <dbReference type="NCBI Taxonomy" id="2448032"/>
    <lineage>
        <taxon>Archaea</taxon>
        <taxon>Methanobacteriati</taxon>
        <taxon>Methanobacteriota</taxon>
        <taxon>Stenosarchaea group</taxon>
        <taxon>Halobacteria</taxon>
        <taxon>Halobacteriales</taxon>
        <taxon>Natrialbaceae</taxon>
        <taxon>Natrialba</taxon>
    </lineage>
</organism>
<evidence type="ECO:0000256" key="4">
    <source>
        <dbReference type="ARBA" id="ARBA00022884"/>
    </source>
</evidence>
<name>A0A5D5AKB7_9EURY</name>
<dbReference type="GO" id="GO:0003723">
    <property type="term" value="F:RNA binding"/>
    <property type="evidence" value="ECO:0007669"/>
    <property type="project" value="UniProtKB-KW"/>
</dbReference>
<dbReference type="AlphaFoldDB" id="A0A5D5AKB7"/>
<sequence length="302" mass="33356">MSQTDSTVAPVSTSNPMALNERWEEIVTDERNRWTDSDGDEEFWAEHVDTYEERFVNKPAGSSRIRSLVGPSDTVLEIGPGTGRYTRLLAQRADVVTALEASSSMANRLDRNLTAANCRKHVEIIEREWPSTDIATHDWVVAGWSLYRQPDLHECLDRILETATQGFVIIDSPGCLPPHRRVAVRAGDTLASPPPRQAFYCGLLADRGCYPSVETVPKTRERRADSKATLLETVLGDAVEDPLAHADALDTWLHEEPDATDGTWCYRYTLPAAVISYVDGAPNQPPGEGENGTQAAPAEVDR</sequence>
<dbReference type="GO" id="GO:0032259">
    <property type="term" value="P:methylation"/>
    <property type="evidence" value="ECO:0007669"/>
    <property type="project" value="UniProtKB-KW"/>
</dbReference>
<proteinExistence type="predicted"/>
<reference evidence="6 7" key="1">
    <citation type="submission" date="2019-08" db="EMBL/GenBank/DDBJ databases">
        <title>Archaea genome.</title>
        <authorList>
            <person name="Kajale S."/>
            <person name="Shouche Y."/>
            <person name="Deshpande N."/>
            <person name="Sharma A."/>
        </authorList>
    </citation>
    <scope>NUCLEOTIDE SEQUENCE [LARGE SCALE GENOMIC DNA]</scope>
    <source>
        <strain evidence="6 7">ESP3B_9</strain>
    </source>
</reference>
<dbReference type="InterPro" id="IPR029063">
    <property type="entry name" value="SAM-dependent_MTases_sf"/>
</dbReference>
<dbReference type="CDD" id="cd02440">
    <property type="entry name" value="AdoMet_MTases"/>
    <property type="match status" value="1"/>
</dbReference>
<keyword evidence="1 6" id="KW-0489">Methyltransferase</keyword>
<dbReference type="GO" id="GO:0008168">
    <property type="term" value="F:methyltransferase activity"/>
    <property type="evidence" value="ECO:0007669"/>
    <property type="project" value="UniProtKB-KW"/>
</dbReference>
<evidence type="ECO:0000256" key="1">
    <source>
        <dbReference type="ARBA" id="ARBA00022603"/>
    </source>
</evidence>
<protein>
    <submittedName>
        <fullName evidence="6">Methyltransferase domain-containing protein</fullName>
    </submittedName>
</protein>
<dbReference type="Gene3D" id="3.40.50.150">
    <property type="entry name" value="Vaccinia Virus protein VP39"/>
    <property type="match status" value="1"/>
</dbReference>
<keyword evidence="2 6" id="KW-0808">Transferase</keyword>
<keyword evidence="7" id="KW-1185">Reference proteome</keyword>
<feature type="region of interest" description="Disordered" evidence="5">
    <location>
        <begin position="279"/>
        <end position="302"/>
    </location>
</feature>
<accession>A0A5D5AKB7</accession>
<dbReference type="Pfam" id="PF00398">
    <property type="entry name" value="RrnaAD"/>
    <property type="match status" value="1"/>
</dbReference>
<dbReference type="SUPFAM" id="SSF53335">
    <property type="entry name" value="S-adenosyl-L-methionine-dependent methyltransferases"/>
    <property type="match status" value="1"/>
</dbReference>
<gene>
    <name evidence="6" type="ORF">FYC77_08965</name>
</gene>
<evidence type="ECO:0000256" key="3">
    <source>
        <dbReference type="ARBA" id="ARBA00022691"/>
    </source>
</evidence>
<evidence type="ECO:0000256" key="2">
    <source>
        <dbReference type="ARBA" id="ARBA00022679"/>
    </source>
</evidence>
<keyword evidence="3" id="KW-0949">S-adenosyl-L-methionine</keyword>
<evidence type="ECO:0000256" key="5">
    <source>
        <dbReference type="SAM" id="MobiDB-lite"/>
    </source>
</evidence>
<dbReference type="EMBL" id="VTAW01000009">
    <property type="protein sequence ID" value="TYT62338.1"/>
    <property type="molecule type" value="Genomic_DNA"/>
</dbReference>
<dbReference type="InterPro" id="IPR001737">
    <property type="entry name" value="KsgA/Erm"/>
</dbReference>
<evidence type="ECO:0000313" key="7">
    <source>
        <dbReference type="Proteomes" id="UP000324104"/>
    </source>
</evidence>
<evidence type="ECO:0000313" key="6">
    <source>
        <dbReference type="EMBL" id="TYT62338.1"/>
    </source>
</evidence>